<keyword evidence="3" id="KW-1003">Cell membrane</keyword>
<dbReference type="EMBL" id="JACHFW010000007">
    <property type="protein sequence ID" value="MBB5264837.1"/>
    <property type="molecule type" value="Genomic_DNA"/>
</dbReference>
<feature type="domain" description="ABC transmembrane type-1" evidence="11">
    <location>
        <begin position="16"/>
        <end position="298"/>
    </location>
</feature>
<dbReference type="PROSITE" id="PS50893">
    <property type="entry name" value="ABC_TRANSPORTER_2"/>
    <property type="match status" value="1"/>
</dbReference>
<evidence type="ECO:0000313" key="12">
    <source>
        <dbReference type="EMBL" id="MBB5264837.1"/>
    </source>
</evidence>
<dbReference type="RefSeq" id="WP_183773826.1">
    <property type="nucleotide sequence ID" value="NZ_JACHFW010000007.1"/>
</dbReference>
<evidence type="ECO:0000256" key="6">
    <source>
        <dbReference type="ARBA" id="ARBA00022840"/>
    </source>
</evidence>
<reference evidence="12 13" key="1">
    <citation type="submission" date="2020-08" db="EMBL/GenBank/DDBJ databases">
        <title>Genomic Encyclopedia of Type Strains, Phase IV (KMG-IV): sequencing the most valuable type-strain genomes for metagenomic binning, comparative biology and taxonomic classification.</title>
        <authorList>
            <person name="Goeker M."/>
        </authorList>
    </citation>
    <scope>NUCLEOTIDE SEQUENCE [LARGE SCALE GENOMIC DNA]</scope>
    <source>
        <strain evidence="12 13">DSM 106146</strain>
    </source>
</reference>
<dbReference type="Gene3D" id="3.40.50.300">
    <property type="entry name" value="P-loop containing nucleotide triphosphate hydrolases"/>
    <property type="match status" value="1"/>
</dbReference>
<evidence type="ECO:0000256" key="2">
    <source>
        <dbReference type="ARBA" id="ARBA00022448"/>
    </source>
</evidence>
<dbReference type="PROSITE" id="PS50929">
    <property type="entry name" value="ABC_TM1F"/>
    <property type="match status" value="1"/>
</dbReference>
<dbReference type="InterPro" id="IPR036640">
    <property type="entry name" value="ABC1_TM_sf"/>
</dbReference>
<protein>
    <submittedName>
        <fullName evidence="12">ABC-type multidrug transport system fused ATPase/permease subunit</fullName>
    </submittedName>
</protein>
<evidence type="ECO:0000256" key="1">
    <source>
        <dbReference type="ARBA" id="ARBA00004651"/>
    </source>
</evidence>
<keyword evidence="5" id="KW-0547">Nucleotide-binding</keyword>
<dbReference type="GO" id="GO:0015421">
    <property type="term" value="F:ABC-type oligopeptide transporter activity"/>
    <property type="evidence" value="ECO:0007669"/>
    <property type="project" value="TreeGrafter"/>
</dbReference>
<dbReference type="Proteomes" id="UP000543642">
    <property type="component" value="Unassembled WGS sequence"/>
</dbReference>
<dbReference type="FunFam" id="3.40.50.300:FF:000221">
    <property type="entry name" value="Multidrug ABC transporter ATP-binding protein"/>
    <property type="match status" value="1"/>
</dbReference>
<dbReference type="InterPro" id="IPR027417">
    <property type="entry name" value="P-loop_NTPase"/>
</dbReference>
<comment type="caution">
    <text evidence="12">The sequence shown here is derived from an EMBL/GenBank/DDBJ whole genome shotgun (WGS) entry which is preliminary data.</text>
</comment>
<dbReference type="InterPro" id="IPR003439">
    <property type="entry name" value="ABC_transporter-like_ATP-bd"/>
</dbReference>
<dbReference type="AlphaFoldDB" id="A0A7W8HBV5"/>
<feature type="transmembrane region" description="Helical" evidence="9">
    <location>
        <begin position="52"/>
        <end position="77"/>
    </location>
</feature>
<keyword evidence="13" id="KW-1185">Reference proteome</keyword>
<dbReference type="SUPFAM" id="SSF52540">
    <property type="entry name" value="P-loop containing nucleoside triphosphate hydrolases"/>
    <property type="match status" value="1"/>
</dbReference>
<sequence>MGKLLHYLKGYAKESILGPLFKLLEASFELLIPIVMAHIIDEGIRNRDMTYILQMGAIIIALGVIGLVCSITAQYFAAKAAVGFATALRYDLFRHIQSLSYSEMDTIGTSTLITRMTSDINQVQSGLNLVLRLFLRSPFIVFGSMIMAFTINVRAALVFVVTIPLLSVVVFGVMIISMPLYRNVQNRLDKVLLHTRENLAGARVIRAFNKEVEEKKDFEQANDFLVKGQIFVGKISALMNPLTYVIINGALAVLIWTGAWQVEDGIISQGQVVALVSYMSQILVELVKLANLIINITRSLACANRIQAVFETKPGMAPGAGAAEDAHTDDMVVFDDVSFTYDKASEPSLSHVSFTVKRGQTIGIIGGTGSGKTSLVNLIPRFYDATQGKIFVEGNDISSYTFRQLRDEIGVVPQKAVLFKGTIAENLRWGRKEATREEMLEALEAAQALEFVEKKDKGLDSVILQDGSNLSGGQRQRLTIARALIRKPKILILDDSASALDYATDAKLRKAIKNLDKKMTVFIVSQRTASIWHADQIIVLDDGQVAGIGTHDELLKHCDVYQEIYYSQFPKEENPVKGEVAHA</sequence>
<keyword evidence="2" id="KW-0813">Transport</keyword>
<gene>
    <name evidence="12" type="ORF">HNP82_001976</name>
</gene>
<feature type="transmembrane region" description="Helical" evidence="9">
    <location>
        <begin position="20"/>
        <end position="40"/>
    </location>
</feature>
<dbReference type="GO" id="GO:0005524">
    <property type="term" value="F:ATP binding"/>
    <property type="evidence" value="ECO:0007669"/>
    <property type="project" value="UniProtKB-KW"/>
</dbReference>
<dbReference type="PANTHER" id="PTHR43394">
    <property type="entry name" value="ATP-DEPENDENT PERMEASE MDL1, MITOCHONDRIAL"/>
    <property type="match status" value="1"/>
</dbReference>
<evidence type="ECO:0000256" key="9">
    <source>
        <dbReference type="SAM" id="Phobius"/>
    </source>
</evidence>
<keyword evidence="7 9" id="KW-1133">Transmembrane helix</keyword>
<dbReference type="SUPFAM" id="SSF90123">
    <property type="entry name" value="ABC transporter transmembrane region"/>
    <property type="match status" value="1"/>
</dbReference>
<dbReference type="GO" id="GO:0016887">
    <property type="term" value="F:ATP hydrolysis activity"/>
    <property type="evidence" value="ECO:0007669"/>
    <property type="project" value="InterPro"/>
</dbReference>
<dbReference type="GO" id="GO:0005886">
    <property type="term" value="C:plasma membrane"/>
    <property type="evidence" value="ECO:0007669"/>
    <property type="project" value="UniProtKB-SubCell"/>
</dbReference>
<dbReference type="Pfam" id="PF00005">
    <property type="entry name" value="ABC_tran"/>
    <property type="match status" value="1"/>
</dbReference>
<dbReference type="PANTHER" id="PTHR43394:SF1">
    <property type="entry name" value="ATP-BINDING CASSETTE SUB-FAMILY B MEMBER 10, MITOCHONDRIAL"/>
    <property type="match status" value="1"/>
</dbReference>
<evidence type="ECO:0000256" key="5">
    <source>
        <dbReference type="ARBA" id="ARBA00022741"/>
    </source>
</evidence>
<dbReference type="InterPro" id="IPR039421">
    <property type="entry name" value="Type_1_exporter"/>
</dbReference>
<evidence type="ECO:0000259" key="10">
    <source>
        <dbReference type="PROSITE" id="PS50893"/>
    </source>
</evidence>
<keyword evidence="8 9" id="KW-0472">Membrane</keyword>
<feature type="domain" description="ABC transporter" evidence="10">
    <location>
        <begin position="332"/>
        <end position="567"/>
    </location>
</feature>
<dbReference type="CDD" id="cd18548">
    <property type="entry name" value="ABC_6TM_Tm287_like"/>
    <property type="match status" value="1"/>
</dbReference>
<dbReference type="SMART" id="SM00382">
    <property type="entry name" value="AAA"/>
    <property type="match status" value="1"/>
</dbReference>
<dbReference type="PROSITE" id="PS00211">
    <property type="entry name" value="ABC_TRANSPORTER_1"/>
    <property type="match status" value="1"/>
</dbReference>
<feature type="transmembrane region" description="Helical" evidence="9">
    <location>
        <begin position="129"/>
        <end position="149"/>
    </location>
</feature>
<organism evidence="12 13">
    <name type="scientific">Catenibacillus scindens</name>
    <dbReference type="NCBI Taxonomy" id="673271"/>
    <lineage>
        <taxon>Bacteria</taxon>
        <taxon>Bacillati</taxon>
        <taxon>Bacillota</taxon>
        <taxon>Clostridia</taxon>
        <taxon>Lachnospirales</taxon>
        <taxon>Lachnospiraceae</taxon>
        <taxon>Catenibacillus</taxon>
    </lineage>
</organism>
<keyword evidence="4 9" id="KW-0812">Transmembrane</keyword>
<comment type="subcellular location">
    <subcellularLocation>
        <location evidence="1">Cell membrane</location>
        <topology evidence="1">Multi-pass membrane protein</topology>
    </subcellularLocation>
</comment>
<dbReference type="InterPro" id="IPR011527">
    <property type="entry name" value="ABC1_TM_dom"/>
</dbReference>
<evidence type="ECO:0000259" key="11">
    <source>
        <dbReference type="PROSITE" id="PS50929"/>
    </source>
</evidence>
<dbReference type="InterPro" id="IPR017871">
    <property type="entry name" value="ABC_transporter-like_CS"/>
</dbReference>
<keyword evidence="6" id="KW-0067">ATP-binding</keyword>
<evidence type="ECO:0000256" key="4">
    <source>
        <dbReference type="ARBA" id="ARBA00022692"/>
    </source>
</evidence>
<feature type="transmembrane region" description="Helical" evidence="9">
    <location>
        <begin position="156"/>
        <end position="181"/>
    </location>
</feature>
<evidence type="ECO:0000256" key="3">
    <source>
        <dbReference type="ARBA" id="ARBA00022475"/>
    </source>
</evidence>
<name>A0A7W8HBV5_9FIRM</name>
<dbReference type="Gene3D" id="1.20.1560.10">
    <property type="entry name" value="ABC transporter type 1, transmembrane domain"/>
    <property type="match status" value="1"/>
</dbReference>
<dbReference type="InterPro" id="IPR003593">
    <property type="entry name" value="AAA+_ATPase"/>
</dbReference>
<accession>A0A7W8HBV5</accession>
<feature type="transmembrane region" description="Helical" evidence="9">
    <location>
        <begin position="242"/>
        <end position="260"/>
    </location>
</feature>
<evidence type="ECO:0000256" key="7">
    <source>
        <dbReference type="ARBA" id="ARBA00022989"/>
    </source>
</evidence>
<evidence type="ECO:0000256" key="8">
    <source>
        <dbReference type="ARBA" id="ARBA00023136"/>
    </source>
</evidence>
<evidence type="ECO:0000313" key="13">
    <source>
        <dbReference type="Proteomes" id="UP000543642"/>
    </source>
</evidence>
<dbReference type="Pfam" id="PF00664">
    <property type="entry name" value="ABC_membrane"/>
    <property type="match status" value="1"/>
</dbReference>
<proteinExistence type="predicted"/>